<dbReference type="Proteomes" id="UP001302274">
    <property type="component" value="Unassembled WGS sequence"/>
</dbReference>
<sequence>MIAKKKKTKKNPKQMRETLGSFIRKMRLEKEFSQAELAANLGYTSPQFISDWERGISSPPVKKLHELSLLLQVKVDVLFDLLVTLATEQLVENLSKEFKQIKKSS</sequence>
<reference evidence="2 3" key="1">
    <citation type="submission" date="2023-11" db="EMBL/GenBank/DDBJ databases">
        <title>A Novel Polar Bacteriovorax (B. antarcticus) Isolated from the Biocrust in Antarctica.</title>
        <authorList>
            <person name="Mun W."/>
            <person name="Choi S.Y."/>
            <person name="Mitchell R.J."/>
        </authorList>
    </citation>
    <scope>NUCLEOTIDE SEQUENCE [LARGE SCALE GENOMIC DNA]</scope>
    <source>
        <strain evidence="2 3">PP10</strain>
    </source>
</reference>
<dbReference type="InterPro" id="IPR010982">
    <property type="entry name" value="Lambda_DNA-bd_dom_sf"/>
</dbReference>
<dbReference type="CDD" id="cd00093">
    <property type="entry name" value="HTH_XRE"/>
    <property type="match status" value="1"/>
</dbReference>
<dbReference type="Pfam" id="PF01381">
    <property type="entry name" value="HTH_3"/>
    <property type="match status" value="1"/>
</dbReference>
<dbReference type="SUPFAM" id="SSF47413">
    <property type="entry name" value="lambda repressor-like DNA-binding domains"/>
    <property type="match status" value="1"/>
</dbReference>
<name>A0ABU5VQK3_9BACT</name>
<evidence type="ECO:0000313" key="2">
    <source>
        <dbReference type="EMBL" id="MEA9355311.1"/>
    </source>
</evidence>
<dbReference type="Gene3D" id="1.10.260.40">
    <property type="entry name" value="lambda repressor-like DNA-binding domains"/>
    <property type="match status" value="1"/>
</dbReference>
<evidence type="ECO:0000259" key="1">
    <source>
        <dbReference type="PROSITE" id="PS50943"/>
    </source>
</evidence>
<proteinExistence type="predicted"/>
<dbReference type="RefSeq" id="WP_323574798.1">
    <property type="nucleotide sequence ID" value="NZ_JAYGJQ010000001.1"/>
</dbReference>
<protein>
    <submittedName>
        <fullName evidence="2">Helix-turn-helix transcriptional regulator</fullName>
    </submittedName>
</protein>
<dbReference type="PROSITE" id="PS50943">
    <property type="entry name" value="HTH_CROC1"/>
    <property type="match status" value="1"/>
</dbReference>
<dbReference type="EMBL" id="JAYGJQ010000001">
    <property type="protein sequence ID" value="MEA9355311.1"/>
    <property type="molecule type" value="Genomic_DNA"/>
</dbReference>
<keyword evidence="3" id="KW-1185">Reference proteome</keyword>
<dbReference type="SMART" id="SM00530">
    <property type="entry name" value="HTH_XRE"/>
    <property type="match status" value="1"/>
</dbReference>
<comment type="caution">
    <text evidence="2">The sequence shown here is derived from an EMBL/GenBank/DDBJ whole genome shotgun (WGS) entry which is preliminary data.</text>
</comment>
<feature type="domain" description="HTH cro/C1-type" evidence="1">
    <location>
        <begin position="23"/>
        <end position="78"/>
    </location>
</feature>
<evidence type="ECO:0000313" key="3">
    <source>
        <dbReference type="Proteomes" id="UP001302274"/>
    </source>
</evidence>
<organism evidence="2 3">
    <name type="scientific">Bacteriovorax antarcticus</name>
    <dbReference type="NCBI Taxonomy" id="3088717"/>
    <lineage>
        <taxon>Bacteria</taxon>
        <taxon>Pseudomonadati</taxon>
        <taxon>Bdellovibrionota</taxon>
        <taxon>Bacteriovoracia</taxon>
        <taxon>Bacteriovoracales</taxon>
        <taxon>Bacteriovoracaceae</taxon>
        <taxon>Bacteriovorax</taxon>
    </lineage>
</organism>
<gene>
    <name evidence="2" type="ORF">SHI21_03825</name>
</gene>
<accession>A0ABU5VQK3</accession>
<dbReference type="InterPro" id="IPR001387">
    <property type="entry name" value="Cro/C1-type_HTH"/>
</dbReference>